<name>A0ABP1RI78_9HEXA</name>
<sequence>MFTSQSVQVLWMFFFVRYFTKSDAADRIKFDRNFTGITFNPHISHINDDSNAYSASDIEGMLKVISRRFSHVIVRPAIEAPSTDSSTIQTQSATYTPVIAAKLNRNSQIPQSNSFNFKLKLTIDLVDDATLPAVLTKVDHALHLAAEANSIHPGTVTTLLIDVDDIEKNKSQNMSIQVMSYIRNQNQTLNQDLQVGLWILMEDCGSSSTNIPEYTRLVLQHADLVIFNNLANARQVALGAHITSQSMIRQFSNCEKKLRKSFQYNLKIMWSTSSSSLESEGYSHSYFI</sequence>
<evidence type="ECO:0000313" key="3">
    <source>
        <dbReference type="Proteomes" id="UP001642540"/>
    </source>
</evidence>
<proteinExistence type="predicted"/>
<feature type="signal peptide" evidence="1">
    <location>
        <begin position="1"/>
        <end position="24"/>
    </location>
</feature>
<dbReference type="Proteomes" id="UP001642540">
    <property type="component" value="Unassembled WGS sequence"/>
</dbReference>
<feature type="chain" id="PRO_5046456874" evidence="1">
    <location>
        <begin position="25"/>
        <end position="288"/>
    </location>
</feature>
<gene>
    <name evidence="2" type="ORF">ODALV1_LOCUS22505</name>
</gene>
<accession>A0ABP1RI78</accession>
<evidence type="ECO:0000256" key="1">
    <source>
        <dbReference type="SAM" id="SignalP"/>
    </source>
</evidence>
<dbReference type="EMBL" id="CAXLJM020000075">
    <property type="protein sequence ID" value="CAL8128738.1"/>
    <property type="molecule type" value="Genomic_DNA"/>
</dbReference>
<reference evidence="2 3" key="1">
    <citation type="submission" date="2024-08" db="EMBL/GenBank/DDBJ databases">
        <authorList>
            <person name="Cucini C."/>
            <person name="Frati F."/>
        </authorList>
    </citation>
    <scope>NUCLEOTIDE SEQUENCE [LARGE SCALE GENOMIC DNA]</scope>
</reference>
<keyword evidence="3" id="KW-1185">Reference proteome</keyword>
<keyword evidence="1" id="KW-0732">Signal</keyword>
<protein>
    <submittedName>
        <fullName evidence="2">Uncharacterized protein</fullName>
    </submittedName>
</protein>
<organism evidence="2 3">
    <name type="scientific">Orchesella dallaii</name>
    <dbReference type="NCBI Taxonomy" id="48710"/>
    <lineage>
        <taxon>Eukaryota</taxon>
        <taxon>Metazoa</taxon>
        <taxon>Ecdysozoa</taxon>
        <taxon>Arthropoda</taxon>
        <taxon>Hexapoda</taxon>
        <taxon>Collembola</taxon>
        <taxon>Entomobryomorpha</taxon>
        <taxon>Entomobryoidea</taxon>
        <taxon>Orchesellidae</taxon>
        <taxon>Orchesellinae</taxon>
        <taxon>Orchesella</taxon>
    </lineage>
</organism>
<comment type="caution">
    <text evidence="2">The sequence shown here is derived from an EMBL/GenBank/DDBJ whole genome shotgun (WGS) entry which is preliminary data.</text>
</comment>
<evidence type="ECO:0000313" key="2">
    <source>
        <dbReference type="EMBL" id="CAL8128738.1"/>
    </source>
</evidence>